<keyword evidence="2" id="KW-1185">Reference proteome</keyword>
<sequence>MTTVFKVTPLFIIGKPSSTNASYVSVKTNQGLQGGHVFIFHSWFSAFRERYKEKQNAFVKSVSVRITAVKLVELCVTPFDSIAFRLRHVLRAH</sequence>
<gene>
    <name evidence="1" type="ORF">NPIL_576741</name>
</gene>
<reference evidence="1" key="1">
    <citation type="submission" date="2020-08" db="EMBL/GenBank/DDBJ databases">
        <title>Multicomponent nature underlies the extraordinary mechanical properties of spider dragline silk.</title>
        <authorList>
            <person name="Kono N."/>
            <person name="Nakamura H."/>
            <person name="Mori M."/>
            <person name="Yoshida Y."/>
            <person name="Ohtoshi R."/>
            <person name="Malay A.D."/>
            <person name="Moran D.A.P."/>
            <person name="Tomita M."/>
            <person name="Numata K."/>
            <person name="Arakawa K."/>
        </authorList>
    </citation>
    <scope>NUCLEOTIDE SEQUENCE</scope>
</reference>
<evidence type="ECO:0000313" key="2">
    <source>
        <dbReference type="Proteomes" id="UP000887013"/>
    </source>
</evidence>
<dbReference type="Proteomes" id="UP000887013">
    <property type="component" value="Unassembled WGS sequence"/>
</dbReference>
<name>A0A8X6MWY9_NEPPI</name>
<dbReference type="EMBL" id="BMAW01051778">
    <property type="protein sequence ID" value="GFS82289.1"/>
    <property type="molecule type" value="Genomic_DNA"/>
</dbReference>
<evidence type="ECO:0000313" key="1">
    <source>
        <dbReference type="EMBL" id="GFS82289.1"/>
    </source>
</evidence>
<organism evidence="1 2">
    <name type="scientific">Nephila pilipes</name>
    <name type="common">Giant wood spider</name>
    <name type="synonym">Nephila maculata</name>
    <dbReference type="NCBI Taxonomy" id="299642"/>
    <lineage>
        <taxon>Eukaryota</taxon>
        <taxon>Metazoa</taxon>
        <taxon>Ecdysozoa</taxon>
        <taxon>Arthropoda</taxon>
        <taxon>Chelicerata</taxon>
        <taxon>Arachnida</taxon>
        <taxon>Araneae</taxon>
        <taxon>Araneomorphae</taxon>
        <taxon>Entelegynae</taxon>
        <taxon>Araneoidea</taxon>
        <taxon>Nephilidae</taxon>
        <taxon>Nephila</taxon>
    </lineage>
</organism>
<proteinExistence type="predicted"/>
<accession>A0A8X6MWY9</accession>
<protein>
    <submittedName>
        <fullName evidence="1">Uncharacterized protein</fullName>
    </submittedName>
</protein>
<dbReference type="AlphaFoldDB" id="A0A8X6MWY9"/>
<comment type="caution">
    <text evidence="1">The sequence shown here is derived from an EMBL/GenBank/DDBJ whole genome shotgun (WGS) entry which is preliminary data.</text>
</comment>